<proteinExistence type="predicted"/>
<sequence length="78" mass="8921">MQVFKCLIARRKVRDMRKRLVTGETIRASGARDALVARVRPEAAPGELASWACGRKSRVRFAYPGYKSGERRKEKSKR</sequence>
<dbReference type="RefSeq" id="WP_281780309.1">
    <property type="nucleotide sequence ID" value="NZ_AP027041.1"/>
</dbReference>
<evidence type="ECO:0000313" key="2">
    <source>
        <dbReference type="Proteomes" id="UP001317822"/>
    </source>
</evidence>
<keyword evidence="2" id="KW-1185">Reference proteome</keyword>
<gene>
    <name evidence="1" type="ORF">LA521A_36640</name>
</gene>
<accession>A0ABM8DIJ2</accession>
<reference evidence="1 2" key="1">
    <citation type="journal article" date="2023" name="Int. J. Syst. Evol. Microbiol.">
        <title>Physiological and genomic analyses of cobalamin (vitamin B12)-auxotrophy of Lysobacter auxotrophicus sp. nov., a methionine-auxotrophic chitinolytic bacterium isolated from chitin-treated soil.</title>
        <authorList>
            <person name="Saito A."/>
            <person name="Dohra H."/>
            <person name="Hamada M."/>
            <person name="Moriuchi R."/>
            <person name="Kotsuchibashi Y."/>
            <person name="Mori K."/>
        </authorList>
    </citation>
    <scope>NUCLEOTIDE SEQUENCE [LARGE SCALE GENOMIC DNA]</scope>
    <source>
        <strain evidence="1 2">5-21a</strain>
    </source>
</reference>
<evidence type="ECO:0000313" key="1">
    <source>
        <dbReference type="EMBL" id="BDU18463.1"/>
    </source>
</evidence>
<dbReference type="EMBL" id="AP027041">
    <property type="protein sequence ID" value="BDU18463.1"/>
    <property type="molecule type" value="Genomic_DNA"/>
</dbReference>
<protein>
    <submittedName>
        <fullName evidence="1">Uncharacterized protein</fullName>
    </submittedName>
</protein>
<organism evidence="1 2">
    <name type="scientific">Lysobacter auxotrophicus</name>
    <dbReference type="NCBI Taxonomy" id="2992573"/>
    <lineage>
        <taxon>Bacteria</taxon>
        <taxon>Pseudomonadati</taxon>
        <taxon>Pseudomonadota</taxon>
        <taxon>Gammaproteobacteria</taxon>
        <taxon>Lysobacterales</taxon>
        <taxon>Lysobacteraceae</taxon>
        <taxon>Lysobacter</taxon>
    </lineage>
</organism>
<name>A0ABM8DIJ2_9GAMM</name>
<dbReference type="Proteomes" id="UP001317822">
    <property type="component" value="Chromosome"/>
</dbReference>